<evidence type="ECO:0000313" key="20">
    <source>
        <dbReference type="Proteomes" id="UP001497525"/>
    </source>
</evidence>
<evidence type="ECO:0000256" key="2">
    <source>
        <dbReference type="ARBA" id="ARBA00022473"/>
    </source>
</evidence>
<evidence type="ECO:0000256" key="15">
    <source>
        <dbReference type="SAM" id="Phobius"/>
    </source>
</evidence>
<dbReference type="Pfam" id="PF00008">
    <property type="entry name" value="EGF"/>
    <property type="match status" value="3"/>
</dbReference>
<evidence type="ECO:0000256" key="10">
    <source>
        <dbReference type="ARBA" id="ARBA00023180"/>
    </source>
</evidence>
<dbReference type="FunFam" id="2.10.25.10:FF:000045">
    <property type="entry name" value="Slit guidance ligand 2"/>
    <property type="match status" value="1"/>
</dbReference>
<evidence type="ECO:0000256" key="11">
    <source>
        <dbReference type="PROSITE-ProRule" id="PRU00076"/>
    </source>
</evidence>
<feature type="domain" description="EGF-like" evidence="17">
    <location>
        <begin position="480"/>
        <end position="528"/>
    </location>
</feature>
<dbReference type="InterPro" id="IPR018097">
    <property type="entry name" value="EGF_Ca-bd_CS"/>
</dbReference>
<evidence type="ECO:0000256" key="12">
    <source>
        <dbReference type="PROSITE-ProRule" id="PRU00377"/>
    </source>
</evidence>
<feature type="chain" id="PRO_5043830915" description="Delta-like protein" evidence="16">
    <location>
        <begin position="37"/>
        <end position="965"/>
    </location>
</feature>
<organism evidence="19 20">
    <name type="scientific">Calicophoron daubneyi</name>
    <name type="common">Rumen fluke</name>
    <name type="synonym">Paramphistomum daubneyi</name>
    <dbReference type="NCBI Taxonomy" id="300641"/>
    <lineage>
        <taxon>Eukaryota</taxon>
        <taxon>Metazoa</taxon>
        <taxon>Spiralia</taxon>
        <taxon>Lophotrochozoa</taxon>
        <taxon>Platyhelminthes</taxon>
        <taxon>Trematoda</taxon>
        <taxon>Digenea</taxon>
        <taxon>Plagiorchiida</taxon>
        <taxon>Pronocephalata</taxon>
        <taxon>Paramphistomoidea</taxon>
        <taxon>Paramphistomidae</taxon>
        <taxon>Calicophoron</taxon>
    </lineage>
</organism>
<dbReference type="GO" id="GO:0007157">
    <property type="term" value="P:heterophilic cell-cell adhesion via plasma membrane cell adhesion molecules"/>
    <property type="evidence" value="ECO:0007669"/>
    <property type="project" value="TreeGrafter"/>
</dbReference>
<feature type="region of interest" description="Disordered" evidence="14">
    <location>
        <begin position="928"/>
        <end position="965"/>
    </location>
</feature>
<feature type="domain" description="EGF-like" evidence="17">
    <location>
        <begin position="606"/>
        <end position="649"/>
    </location>
</feature>
<keyword evidence="2 13" id="KW-0217">Developmental protein</keyword>
<dbReference type="InterPro" id="IPR000152">
    <property type="entry name" value="EGF-type_Asp/Asn_hydroxyl_site"/>
</dbReference>
<evidence type="ECO:0000256" key="7">
    <source>
        <dbReference type="ARBA" id="ARBA00022782"/>
    </source>
</evidence>
<reference evidence="19" key="1">
    <citation type="submission" date="2024-06" db="EMBL/GenBank/DDBJ databases">
        <authorList>
            <person name="Liu X."/>
            <person name="Lenzi L."/>
            <person name="Haldenby T S."/>
            <person name="Uol C."/>
        </authorList>
    </citation>
    <scope>NUCLEOTIDE SEQUENCE</scope>
</reference>
<feature type="disulfide bond" evidence="11">
    <location>
        <begin position="387"/>
        <end position="396"/>
    </location>
</feature>
<dbReference type="Pfam" id="PF12661">
    <property type="entry name" value="hEGF"/>
    <property type="match status" value="1"/>
</dbReference>
<dbReference type="CDD" id="cd00054">
    <property type="entry name" value="EGF_CA"/>
    <property type="match status" value="4"/>
</dbReference>
<feature type="disulfide bond" evidence="11">
    <location>
        <begin position="594"/>
        <end position="603"/>
    </location>
</feature>
<dbReference type="SMART" id="SM00179">
    <property type="entry name" value="EGF_CA"/>
    <property type="match status" value="4"/>
</dbReference>
<dbReference type="PROSITE" id="PS00010">
    <property type="entry name" value="ASX_HYDROXYL"/>
    <property type="match status" value="2"/>
</dbReference>
<gene>
    <name evidence="19" type="ORF">CDAUBV1_LOCUS1888</name>
</gene>
<dbReference type="GO" id="GO:0007154">
    <property type="term" value="P:cell communication"/>
    <property type="evidence" value="ECO:0007669"/>
    <property type="project" value="InterPro"/>
</dbReference>
<dbReference type="GO" id="GO:0005509">
    <property type="term" value="F:calcium ion binding"/>
    <property type="evidence" value="ECO:0007669"/>
    <property type="project" value="InterPro"/>
</dbReference>
<dbReference type="PANTHER" id="PTHR24049">
    <property type="entry name" value="CRUMBS FAMILY MEMBER"/>
    <property type="match status" value="1"/>
</dbReference>
<keyword evidence="13 15" id="KW-0472">Membrane</keyword>
<comment type="function">
    <text evidence="13">Putative Notch ligand involved in the mediation of Notch signaling.</text>
</comment>
<feature type="domain" description="EGF-like" evidence="17">
    <location>
        <begin position="530"/>
        <end position="566"/>
    </location>
</feature>
<feature type="domain" description="EGF-like" evidence="17">
    <location>
        <begin position="445"/>
        <end position="478"/>
    </location>
</feature>
<keyword evidence="6 13" id="KW-0677">Repeat</keyword>
<dbReference type="PROSITE" id="PS51051">
    <property type="entry name" value="DSL"/>
    <property type="match status" value="1"/>
</dbReference>
<evidence type="ECO:0000259" key="17">
    <source>
        <dbReference type="PROSITE" id="PS50026"/>
    </source>
</evidence>
<feature type="disulfide bond" evidence="11">
    <location>
        <begin position="518"/>
        <end position="527"/>
    </location>
</feature>
<dbReference type="Proteomes" id="UP001497525">
    <property type="component" value="Unassembled WGS sequence"/>
</dbReference>
<dbReference type="SMART" id="SM00051">
    <property type="entry name" value="DSL"/>
    <property type="match status" value="1"/>
</dbReference>
<dbReference type="InterPro" id="IPR001774">
    <property type="entry name" value="DSL"/>
</dbReference>
<evidence type="ECO:0000256" key="13">
    <source>
        <dbReference type="RuleBase" id="RU280815"/>
    </source>
</evidence>
<name>A0AAV2T2X4_CALDB</name>
<feature type="region of interest" description="Disordered" evidence="14">
    <location>
        <begin position="738"/>
        <end position="767"/>
    </location>
</feature>
<dbReference type="GO" id="GO:0030154">
    <property type="term" value="P:cell differentiation"/>
    <property type="evidence" value="ECO:0007669"/>
    <property type="project" value="UniProtKB-KW"/>
</dbReference>
<dbReference type="Pfam" id="PF01414">
    <property type="entry name" value="DSL"/>
    <property type="match status" value="1"/>
</dbReference>
<feature type="disulfide bond" evidence="11">
    <location>
        <begin position="433"/>
        <end position="442"/>
    </location>
</feature>
<dbReference type="PROSITE" id="PS01186">
    <property type="entry name" value="EGF_2"/>
    <property type="match status" value="4"/>
</dbReference>
<comment type="caution">
    <text evidence="11">Lacks conserved residue(s) required for the propagation of feature annotation.</text>
</comment>
<dbReference type="InterPro" id="IPR000742">
    <property type="entry name" value="EGF"/>
</dbReference>
<evidence type="ECO:0000256" key="9">
    <source>
        <dbReference type="ARBA" id="ARBA00023157"/>
    </source>
</evidence>
<keyword evidence="7" id="KW-0221">Differentiation</keyword>
<dbReference type="GO" id="GO:0032991">
    <property type="term" value="C:protein-containing complex"/>
    <property type="evidence" value="ECO:0007669"/>
    <property type="project" value="TreeGrafter"/>
</dbReference>
<dbReference type="InterPro" id="IPR009030">
    <property type="entry name" value="Growth_fac_rcpt_cys_sf"/>
</dbReference>
<feature type="compositionally biased region" description="Polar residues" evidence="14">
    <location>
        <begin position="77"/>
        <end position="87"/>
    </location>
</feature>
<dbReference type="SUPFAM" id="SSF57184">
    <property type="entry name" value="Growth factor receptor domain"/>
    <property type="match status" value="1"/>
</dbReference>
<proteinExistence type="predicted"/>
<dbReference type="InterPro" id="IPR013032">
    <property type="entry name" value="EGF-like_CS"/>
</dbReference>
<dbReference type="PROSITE" id="PS00022">
    <property type="entry name" value="EGF_1"/>
    <property type="match status" value="8"/>
</dbReference>
<keyword evidence="5 13" id="KW-0732">Signal</keyword>
<feature type="disulfide bond" evidence="11">
    <location>
        <begin position="468"/>
        <end position="477"/>
    </location>
</feature>
<evidence type="ECO:0000256" key="14">
    <source>
        <dbReference type="SAM" id="MobiDB-lite"/>
    </source>
</evidence>
<feature type="compositionally biased region" description="Polar residues" evidence="14">
    <location>
        <begin position="950"/>
        <end position="965"/>
    </location>
</feature>
<feature type="domain" description="EGF-like" evidence="17">
    <location>
        <begin position="399"/>
        <end position="443"/>
    </location>
</feature>
<feature type="region of interest" description="Disordered" evidence="14">
    <location>
        <begin position="65"/>
        <end position="87"/>
    </location>
</feature>
<dbReference type="GO" id="GO:0005576">
    <property type="term" value="C:extracellular region"/>
    <property type="evidence" value="ECO:0007669"/>
    <property type="project" value="UniProtKB-SubCell"/>
</dbReference>
<feature type="domain" description="EGF-like" evidence="17">
    <location>
        <begin position="362"/>
        <end position="397"/>
    </location>
</feature>
<evidence type="ECO:0000256" key="16">
    <source>
        <dbReference type="SAM" id="SignalP"/>
    </source>
</evidence>
<sequence>MISGPTVNMKLRSSGKHPAVLAFFLQLILSSQSVCGADFGMNQKQDFISRSAMDLRIETLQLPTERKERQHQRHISKNLSSEDSETNSFPPFVVKCCPEGSWIPLNGCSDKCQILIGFCLSRLKQNNSIYRPITLKHSKLFSQSQSLARRLLPTGGLISESDSVSPQERCDFFHEQIRSGVIANSHLFANATQTYRIKINTVPVNGLLLVVSLYHRTQTGALWLIDRLQRPLTSLRPDNTWSTIQLVSPTSNGSEPGNHLLSTNSDSQTYQNYSFLLSYRYACRANYYGEACNRFCSPSDNALGHYQCNPQTGAFICNPGWTGTRCDEALCQRGCIHGICESPNHCQCMEGWTGPKCDECMRTPGCEHGRCKYNAELADWIPFTCQCELGWNGMLCNINAEFCASHPSICQNGGQCVDTPDPTGSRLIYRCLCPPGYEGMHCEIKIIDCRYHGCQANGECQSDGSCKCFDGYYGYECQFNHTDCKSQPCLGLQSTCTTISRLHRPVTSSGGIEYSCHCESGREGQNCEYETNECANVECLNGGKCVHLIGGYQCICPPKFAGTHCQLATSACTNMSCANGGECIDGSTYFTCHCTFGWTGPTCRENVNECAEYPRRLDQALCKNGAGCRDTLGSYQCLCPPHWTGKHCEISVSATNDGSEDSGRNSSNFIGEISHLDVIPDSNRTGALTTPSSSSMGHFMLLFSILAVAIPVTLTALIAGLVLLISNYRSYRKENTDYGIHNLPQSRRDSSNGNDNNKSHAVPCSYRKPSEGTSARIHADLYPRDYGNGDVCFSHSKYTKAMLCQMAVPDPQREGEKSVLCMSSALNKQRRTSTPLFRSDKKNDEQGTDGYKISQKIPDFCSDIKINADLLSLSVTKNGKADSSKTLTSEFNSSQSRQRIKPSCSRNLIPSPDHVISRPPCPVYVHITPRPSTPPPPYDELPPSIVVLSPDSTHGIQQHSGTMTS</sequence>
<dbReference type="FunFam" id="2.10.25.140:FF:000001">
    <property type="entry name" value="Delta-like protein"/>
    <property type="match status" value="1"/>
</dbReference>
<dbReference type="PANTHER" id="PTHR24049:SF22">
    <property type="entry name" value="DROSOPHILA CRUMBS HOMOLOG"/>
    <property type="match status" value="1"/>
</dbReference>
<keyword evidence="13 15" id="KW-0812">Transmembrane</keyword>
<evidence type="ECO:0000256" key="5">
    <source>
        <dbReference type="ARBA" id="ARBA00022729"/>
    </source>
</evidence>
<keyword evidence="4 11" id="KW-0245">EGF-like domain</keyword>
<evidence type="ECO:0000256" key="8">
    <source>
        <dbReference type="ARBA" id="ARBA00022843"/>
    </source>
</evidence>
<evidence type="ECO:0000256" key="3">
    <source>
        <dbReference type="ARBA" id="ARBA00022525"/>
    </source>
</evidence>
<evidence type="ECO:0000313" key="19">
    <source>
        <dbReference type="EMBL" id="CAL5130304.1"/>
    </source>
</evidence>
<accession>A0AAV2T2X4</accession>
<protein>
    <recommendedName>
        <fullName evidence="13">Delta-like protein</fullName>
    </recommendedName>
</protein>
<evidence type="ECO:0000259" key="18">
    <source>
        <dbReference type="PROSITE" id="PS51051"/>
    </source>
</evidence>
<dbReference type="FunFam" id="2.10.25.10:FF:000118">
    <property type="entry name" value="protein delta homolog 2"/>
    <property type="match status" value="1"/>
</dbReference>
<evidence type="ECO:0000256" key="6">
    <source>
        <dbReference type="ARBA" id="ARBA00022737"/>
    </source>
</evidence>
<keyword evidence="13 15" id="KW-1133">Transmembrane helix</keyword>
<dbReference type="PROSITE" id="PS01187">
    <property type="entry name" value="EGF_CA"/>
    <property type="match status" value="1"/>
</dbReference>
<feature type="transmembrane region" description="Helical" evidence="15">
    <location>
        <begin position="699"/>
        <end position="725"/>
    </location>
</feature>
<dbReference type="Gene3D" id="2.10.25.10">
    <property type="entry name" value="Laminin"/>
    <property type="match status" value="6"/>
</dbReference>
<dbReference type="GO" id="GO:0045197">
    <property type="term" value="P:establishment or maintenance of epithelial cell apical/basal polarity"/>
    <property type="evidence" value="ECO:0007669"/>
    <property type="project" value="TreeGrafter"/>
</dbReference>
<evidence type="ECO:0000256" key="1">
    <source>
        <dbReference type="ARBA" id="ARBA00004613"/>
    </source>
</evidence>
<dbReference type="GO" id="GO:0005886">
    <property type="term" value="C:plasma membrane"/>
    <property type="evidence" value="ECO:0007669"/>
    <property type="project" value="TreeGrafter"/>
</dbReference>
<dbReference type="InterPro" id="IPR001881">
    <property type="entry name" value="EGF-like_Ca-bd_dom"/>
</dbReference>
<dbReference type="EMBL" id="CAXLJL010000060">
    <property type="protein sequence ID" value="CAL5130304.1"/>
    <property type="molecule type" value="Genomic_DNA"/>
</dbReference>
<dbReference type="PROSITE" id="PS50026">
    <property type="entry name" value="EGF_3"/>
    <property type="match status" value="7"/>
</dbReference>
<feature type="region of interest" description="Disordered" evidence="14">
    <location>
        <begin position="878"/>
        <end position="915"/>
    </location>
</feature>
<dbReference type="FunFam" id="2.10.25.10:FF:000142">
    <property type="entry name" value="Crumbs cell polarity complex component 2"/>
    <property type="match status" value="1"/>
</dbReference>
<dbReference type="AlphaFoldDB" id="A0AAV2T2X4"/>
<feature type="region of interest" description="Disordered" evidence="14">
    <location>
        <begin position="831"/>
        <end position="850"/>
    </location>
</feature>
<dbReference type="Gene3D" id="2.10.25.140">
    <property type="match status" value="1"/>
</dbReference>
<keyword evidence="8" id="KW-0832">Ubl conjugation</keyword>
<dbReference type="SUPFAM" id="SSF57196">
    <property type="entry name" value="EGF/Laminin"/>
    <property type="match status" value="1"/>
</dbReference>
<comment type="subcellular location">
    <subcellularLocation>
        <location evidence="13">Membrane</location>
        <topology evidence="13">Single-pass type I membrane protein</topology>
    </subcellularLocation>
    <subcellularLocation>
        <location evidence="1">Secreted</location>
    </subcellularLocation>
</comment>
<dbReference type="GO" id="GO:0007399">
    <property type="term" value="P:nervous system development"/>
    <property type="evidence" value="ECO:0007669"/>
    <property type="project" value="UniProtKB-ARBA"/>
</dbReference>
<evidence type="ECO:0000256" key="4">
    <source>
        <dbReference type="ARBA" id="ARBA00022536"/>
    </source>
</evidence>
<feature type="signal peptide" evidence="16">
    <location>
        <begin position="1"/>
        <end position="36"/>
    </location>
</feature>
<feature type="disulfide bond" evidence="11">
    <location>
        <begin position="556"/>
        <end position="565"/>
    </location>
</feature>
<keyword evidence="3" id="KW-0964">Secreted</keyword>
<dbReference type="SMART" id="SM00181">
    <property type="entry name" value="EGF"/>
    <property type="match status" value="8"/>
</dbReference>
<comment type="caution">
    <text evidence="19">The sequence shown here is derived from an EMBL/GenBank/DDBJ whole genome shotgun (WGS) entry which is preliminary data.</text>
</comment>
<keyword evidence="9 11" id="KW-1015">Disulfide bond</keyword>
<feature type="domain" description="EGF-like" evidence="17">
    <location>
        <begin position="568"/>
        <end position="604"/>
    </location>
</feature>
<feature type="domain" description="DSL" evidence="18">
    <location>
        <begin position="281"/>
        <end position="326"/>
    </location>
</feature>
<dbReference type="InterPro" id="IPR051022">
    <property type="entry name" value="Notch_Cell-Fate_Det"/>
</dbReference>
<feature type="disulfide bond" evidence="12">
    <location>
        <begin position="296"/>
        <end position="308"/>
    </location>
</feature>
<keyword evidence="10" id="KW-0325">Glycoprotein</keyword>
<feature type="disulfide bond" evidence="12">
    <location>
        <begin position="283"/>
        <end position="292"/>
    </location>
</feature>
<feature type="disulfide bond" evidence="12">
    <location>
        <begin position="317"/>
        <end position="326"/>
    </location>
</feature>
<feature type="compositionally biased region" description="Pro residues" evidence="14">
    <location>
        <begin position="931"/>
        <end position="940"/>
    </location>
</feature>
<feature type="disulfide bond" evidence="11">
    <location>
        <begin position="639"/>
        <end position="648"/>
    </location>
</feature>
<feature type="compositionally biased region" description="Polar residues" evidence="14">
    <location>
        <begin position="884"/>
        <end position="897"/>
    </location>
</feature>